<evidence type="ECO:0000256" key="1">
    <source>
        <dbReference type="ARBA" id="ARBA00009986"/>
    </source>
</evidence>
<dbReference type="GO" id="GO:0006574">
    <property type="term" value="P:L-valine catabolic process"/>
    <property type="evidence" value="ECO:0007669"/>
    <property type="project" value="TreeGrafter"/>
</dbReference>
<dbReference type="InterPro" id="IPR016161">
    <property type="entry name" value="Ald_DH/histidinol_DH"/>
</dbReference>
<dbReference type="PANTHER" id="PTHR43866:SF3">
    <property type="entry name" value="METHYLMALONATE-SEMIALDEHYDE DEHYDROGENASE [ACYLATING], MITOCHONDRIAL"/>
    <property type="match status" value="1"/>
</dbReference>
<comment type="similarity">
    <text evidence="1">Belongs to the aldehyde dehydrogenase family.</text>
</comment>
<dbReference type="InterPro" id="IPR010061">
    <property type="entry name" value="MeMal-semiAld_DH"/>
</dbReference>
<dbReference type="Pfam" id="PF00171">
    <property type="entry name" value="Aldedh"/>
    <property type="match status" value="1"/>
</dbReference>
<dbReference type="Proteomes" id="UP000261600">
    <property type="component" value="Unplaced"/>
</dbReference>
<evidence type="ECO:0000256" key="3">
    <source>
        <dbReference type="ARBA" id="ARBA00048821"/>
    </source>
</evidence>
<dbReference type="PANTHER" id="PTHR43866">
    <property type="entry name" value="MALONATE-SEMIALDEHYDE DEHYDROGENASE"/>
    <property type="match status" value="1"/>
</dbReference>
<organism evidence="5 6">
    <name type="scientific">Monopterus albus</name>
    <name type="common">Swamp eel</name>
    <dbReference type="NCBI Taxonomy" id="43700"/>
    <lineage>
        <taxon>Eukaryota</taxon>
        <taxon>Metazoa</taxon>
        <taxon>Chordata</taxon>
        <taxon>Craniata</taxon>
        <taxon>Vertebrata</taxon>
        <taxon>Euteleostomi</taxon>
        <taxon>Actinopterygii</taxon>
        <taxon>Neopterygii</taxon>
        <taxon>Teleostei</taxon>
        <taxon>Neoteleostei</taxon>
        <taxon>Acanthomorphata</taxon>
        <taxon>Anabantaria</taxon>
        <taxon>Synbranchiformes</taxon>
        <taxon>Synbranchidae</taxon>
        <taxon>Monopterus</taxon>
    </lineage>
</organism>
<sequence length="177" mass="19389">MPDEHFQPASRCCLRSSWTAEMLYVCPEGGQPGADVGPLISPEAKTRVQSLIQSGVDEGTKLLLDGRNVIVKGYENGSFVGPTILGNVPDMKCYREEIFRPVLVVLKVDSLSEAISIINSNPCGNDTAIVTTSGATVQHANIHEVDVGQVWLSNWEIDYSSSAFFFLHLFLQYIIKA</sequence>
<dbReference type="Gene3D" id="3.40.309.10">
    <property type="entry name" value="Aldehyde Dehydrogenase, Chain A, domain 2"/>
    <property type="match status" value="1"/>
</dbReference>
<protein>
    <recommendedName>
        <fullName evidence="4">Aldehyde dehydrogenase domain-containing protein</fullName>
    </recommendedName>
</protein>
<comment type="catalytic activity">
    <reaction evidence="3">
        <text>3-oxopropanoate + NAD(+) + CoA + H2O = hydrogencarbonate + acetyl-CoA + NADH + H(+)</text>
        <dbReference type="Rhea" id="RHEA:76615"/>
        <dbReference type="ChEBI" id="CHEBI:15377"/>
        <dbReference type="ChEBI" id="CHEBI:15378"/>
        <dbReference type="ChEBI" id="CHEBI:17544"/>
        <dbReference type="ChEBI" id="CHEBI:33190"/>
        <dbReference type="ChEBI" id="CHEBI:57287"/>
        <dbReference type="ChEBI" id="CHEBI:57288"/>
        <dbReference type="ChEBI" id="CHEBI:57540"/>
        <dbReference type="ChEBI" id="CHEBI:57945"/>
        <dbReference type="EC" id="1.2.1.27"/>
    </reaction>
    <physiologicalReaction direction="left-to-right" evidence="3">
        <dbReference type="Rhea" id="RHEA:76616"/>
    </physiologicalReaction>
</comment>
<feature type="domain" description="Aldehyde dehydrogenase" evidence="4">
    <location>
        <begin position="31"/>
        <end position="158"/>
    </location>
</feature>
<reference evidence="5" key="1">
    <citation type="submission" date="2025-08" db="UniProtKB">
        <authorList>
            <consortium name="Ensembl"/>
        </authorList>
    </citation>
    <scope>IDENTIFICATION</scope>
</reference>
<proteinExistence type="inferred from homology"/>
<reference evidence="5" key="2">
    <citation type="submission" date="2025-09" db="UniProtKB">
        <authorList>
            <consortium name="Ensembl"/>
        </authorList>
    </citation>
    <scope>IDENTIFICATION</scope>
</reference>
<dbReference type="InterPro" id="IPR015590">
    <property type="entry name" value="Aldehyde_DH_dom"/>
</dbReference>
<dbReference type="SUPFAM" id="SSF53720">
    <property type="entry name" value="ALDH-like"/>
    <property type="match status" value="1"/>
</dbReference>
<name>A0A3Q3R2E8_MONAL</name>
<accession>A0A3Q3R2E8</accession>
<evidence type="ECO:0000313" key="6">
    <source>
        <dbReference type="Proteomes" id="UP000261600"/>
    </source>
</evidence>
<comment type="catalytic activity">
    <reaction evidence="2">
        <text>2-methyl-3-oxopropanoate + NAD(+) + CoA + H2O = propanoyl-CoA + hydrogencarbonate + NADH + H(+)</text>
        <dbReference type="Rhea" id="RHEA:20804"/>
        <dbReference type="ChEBI" id="CHEBI:15377"/>
        <dbReference type="ChEBI" id="CHEBI:15378"/>
        <dbReference type="ChEBI" id="CHEBI:17544"/>
        <dbReference type="ChEBI" id="CHEBI:57287"/>
        <dbReference type="ChEBI" id="CHEBI:57392"/>
        <dbReference type="ChEBI" id="CHEBI:57540"/>
        <dbReference type="ChEBI" id="CHEBI:57700"/>
        <dbReference type="ChEBI" id="CHEBI:57945"/>
        <dbReference type="EC" id="1.2.1.27"/>
    </reaction>
    <physiologicalReaction direction="left-to-right" evidence="2">
        <dbReference type="Rhea" id="RHEA:20805"/>
    </physiologicalReaction>
</comment>
<dbReference type="AlphaFoldDB" id="A0A3Q3R2E8"/>
<keyword evidence="6" id="KW-1185">Reference proteome</keyword>
<evidence type="ECO:0000313" key="5">
    <source>
        <dbReference type="Ensembl" id="ENSMALP00000025201.1"/>
    </source>
</evidence>
<dbReference type="GO" id="GO:0005739">
    <property type="term" value="C:mitochondrion"/>
    <property type="evidence" value="ECO:0007669"/>
    <property type="project" value="TreeGrafter"/>
</dbReference>
<evidence type="ECO:0000256" key="2">
    <source>
        <dbReference type="ARBA" id="ARBA00047644"/>
    </source>
</evidence>
<evidence type="ECO:0000259" key="4">
    <source>
        <dbReference type="Pfam" id="PF00171"/>
    </source>
</evidence>
<dbReference type="InterPro" id="IPR016163">
    <property type="entry name" value="Ald_DH_C"/>
</dbReference>
<dbReference type="Ensembl" id="ENSMALT00000025672.1">
    <property type="protein sequence ID" value="ENSMALP00000025201.1"/>
    <property type="gene ID" value="ENSMALG00000017537.1"/>
</dbReference>
<dbReference type="GO" id="GO:0004491">
    <property type="term" value="F:methylmalonate-semialdehyde dehydrogenase (acylating, NAD) activity"/>
    <property type="evidence" value="ECO:0007669"/>
    <property type="project" value="UniProtKB-EC"/>
</dbReference>
<dbReference type="GO" id="GO:0006210">
    <property type="term" value="P:thymine catabolic process"/>
    <property type="evidence" value="ECO:0007669"/>
    <property type="project" value="TreeGrafter"/>
</dbReference>
<dbReference type="STRING" id="43700.ENSMALP00000025201"/>